<dbReference type="Pfam" id="PF01903">
    <property type="entry name" value="CbiX"/>
    <property type="match status" value="2"/>
</dbReference>
<sequence>MHKKIIMIVGHGSRKKESNAAFESFVQKFRERMPEQNIRIAYVELAEPALKLALEKVAYETEEITVLPLFLLTAGHIKHDIVGAIEQLKKDFPRVKFILASALGLHKNMIELTFKRLTESAQNLSAAPLKTSILMIGRGSSDTGANSDFCKLVRMIEEQMPYDRIAYCFMAIVRPKVEEALERLIAENPQAILIQPYLIFDGVLYQRLQDMVEKYTVLHPEIFFRLSSVLGEDALIFDTLEKRLLDAQSGKELELCVSCGGVIV</sequence>
<dbReference type="PANTHER" id="PTHR33542:SF3">
    <property type="entry name" value="SIROHYDROCHLORIN FERROCHELATASE, CHLOROPLASTIC"/>
    <property type="match status" value="1"/>
</dbReference>
<reference evidence="3" key="1">
    <citation type="submission" date="2018-06" db="EMBL/GenBank/DDBJ databases">
        <authorList>
            <person name="Zhirakovskaya E."/>
        </authorList>
    </citation>
    <scope>NUCLEOTIDE SEQUENCE</scope>
</reference>
<dbReference type="CDD" id="cd03416">
    <property type="entry name" value="CbiX_SirB_N"/>
    <property type="match status" value="1"/>
</dbReference>
<dbReference type="InterPro" id="IPR050963">
    <property type="entry name" value="Sirohydro_Cobaltochel/CbiX"/>
</dbReference>
<dbReference type="Gene3D" id="3.40.50.1400">
    <property type="match status" value="2"/>
</dbReference>
<evidence type="ECO:0000256" key="2">
    <source>
        <dbReference type="ARBA" id="ARBA00023239"/>
    </source>
</evidence>
<evidence type="ECO:0000313" key="3">
    <source>
        <dbReference type="EMBL" id="VAX35564.1"/>
    </source>
</evidence>
<keyword evidence="1" id="KW-0479">Metal-binding</keyword>
<dbReference type="PANTHER" id="PTHR33542">
    <property type="entry name" value="SIROHYDROCHLORIN FERROCHELATASE, CHLOROPLASTIC"/>
    <property type="match status" value="1"/>
</dbReference>
<dbReference type="GO" id="GO:0046872">
    <property type="term" value="F:metal ion binding"/>
    <property type="evidence" value="ECO:0007669"/>
    <property type="project" value="UniProtKB-KW"/>
</dbReference>
<dbReference type="EMBL" id="UOGJ01000065">
    <property type="protein sequence ID" value="VAX35564.1"/>
    <property type="molecule type" value="Genomic_DNA"/>
</dbReference>
<evidence type="ECO:0000256" key="1">
    <source>
        <dbReference type="ARBA" id="ARBA00022723"/>
    </source>
</evidence>
<evidence type="ECO:0008006" key="4">
    <source>
        <dbReference type="Google" id="ProtNLM"/>
    </source>
</evidence>
<proteinExistence type="predicted"/>
<dbReference type="GO" id="GO:0016829">
    <property type="term" value="F:lyase activity"/>
    <property type="evidence" value="ECO:0007669"/>
    <property type="project" value="UniProtKB-KW"/>
</dbReference>
<dbReference type="CDD" id="cd03414">
    <property type="entry name" value="CbiX_SirB_C"/>
    <property type="match status" value="1"/>
</dbReference>
<protein>
    <recommendedName>
        <fullName evidence="4">Sirohydrochlorin cobaltochelatase</fullName>
    </recommendedName>
</protein>
<keyword evidence="2" id="KW-0456">Lyase</keyword>
<dbReference type="AlphaFoldDB" id="A0A3B1DHM7"/>
<gene>
    <name evidence="3" type="ORF">MNBD_UNCLBAC01-654</name>
</gene>
<dbReference type="SUPFAM" id="SSF53800">
    <property type="entry name" value="Chelatase"/>
    <property type="match status" value="1"/>
</dbReference>
<organism evidence="3">
    <name type="scientific">hydrothermal vent metagenome</name>
    <dbReference type="NCBI Taxonomy" id="652676"/>
    <lineage>
        <taxon>unclassified sequences</taxon>
        <taxon>metagenomes</taxon>
        <taxon>ecological metagenomes</taxon>
    </lineage>
</organism>
<name>A0A3B1DHM7_9ZZZZ</name>
<dbReference type="InterPro" id="IPR002762">
    <property type="entry name" value="CbiX-like"/>
</dbReference>
<accession>A0A3B1DHM7</accession>